<accession>A0A5G2QGL2</accession>
<reference evidence="1" key="2">
    <citation type="journal article" date="2020" name="Gigascience">
        <title>An improved pig reference genome sequence to enable pig genetics and genomics research.</title>
        <authorList>
            <person name="Warr A."/>
            <person name="Affara N."/>
            <person name="Aken B."/>
            <person name="Beiki H."/>
            <person name="Bickhart D.M."/>
            <person name="Billis K."/>
            <person name="Chow W."/>
            <person name="Eory L."/>
            <person name="Finlayson H.A."/>
            <person name="Flicek P."/>
            <person name="Giron C.G."/>
            <person name="Griffin D.K."/>
            <person name="Hall R."/>
            <person name="Hannum G."/>
            <person name="Hourlier T."/>
            <person name="Howe K."/>
            <person name="Hume D.A."/>
            <person name="Izuogu O."/>
            <person name="Kim K."/>
            <person name="Koren S."/>
            <person name="Liu H."/>
            <person name="Manchanda N."/>
            <person name="Martin F.J."/>
            <person name="Nonneman D.J."/>
            <person name="O'Connor R.E."/>
            <person name="Phillippy A.M."/>
            <person name="Rohrer G.A."/>
            <person name="Rosen B.D."/>
            <person name="Rund L.A."/>
            <person name="Sargent C.A."/>
            <person name="Schook L.B."/>
            <person name="Schroeder S.G."/>
            <person name="Schwartz A.S."/>
            <person name="Skinner B.M."/>
            <person name="Talbot R."/>
            <person name="Tseng E."/>
            <person name="Tuggle C.K."/>
            <person name="Watson M."/>
            <person name="Smith T.P.L."/>
            <person name="Archibald A.L."/>
        </authorList>
    </citation>
    <scope>NUCLEOTIDE SEQUENCE [LARGE SCALE GENOMIC DNA]</scope>
    <source>
        <strain evidence="1">Duroc</strain>
    </source>
</reference>
<organism evidence="1 2">
    <name type="scientific">Sus scrofa</name>
    <name type="common">Pig</name>
    <dbReference type="NCBI Taxonomy" id="9823"/>
    <lineage>
        <taxon>Eukaryota</taxon>
        <taxon>Metazoa</taxon>
        <taxon>Chordata</taxon>
        <taxon>Craniata</taxon>
        <taxon>Vertebrata</taxon>
        <taxon>Euteleostomi</taxon>
        <taxon>Mammalia</taxon>
        <taxon>Eutheria</taxon>
        <taxon>Laurasiatheria</taxon>
        <taxon>Artiodactyla</taxon>
        <taxon>Suina</taxon>
        <taxon>Suidae</taxon>
        <taxon>Sus</taxon>
    </lineage>
</organism>
<name>A0A4X1VX34_PIG</name>
<reference evidence="1" key="3">
    <citation type="submission" date="2025-08" db="UniProtKB">
        <authorList>
            <consortium name="Ensembl"/>
        </authorList>
    </citation>
    <scope>IDENTIFICATION</scope>
</reference>
<dbReference type="AlphaFoldDB" id="A0A4X1VX34"/>
<reference evidence="2" key="1">
    <citation type="submission" date="2009-11" db="EMBL/GenBank/DDBJ databases">
        <authorList>
            <consortium name="Porcine genome sequencing project"/>
        </authorList>
    </citation>
    <scope>NUCLEOTIDE SEQUENCE [LARGE SCALE GENOMIC DNA]</scope>
    <source>
        <strain evidence="2">Duroc</strain>
    </source>
</reference>
<dbReference type="Ensembl" id="ENSSSCT00000069850.1">
    <property type="protein sequence ID" value="ENSSSCP00000062948.1"/>
    <property type="gene ID" value="ENSSSCG00000048823.1"/>
</dbReference>
<accession>A0A4X1VX34</accession>
<dbReference type="Proteomes" id="UP000008227">
    <property type="component" value="Chromosome 15"/>
</dbReference>
<protein>
    <submittedName>
        <fullName evidence="1">Uncharacterized protein</fullName>
    </submittedName>
</protein>
<evidence type="ECO:0000313" key="2">
    <source>
        <dbReference type="Proteomes" id="UP000008227"/>
    </source>
</evidence>
<dbReference type="GeneTree" id="ENSGT01150000287253"/>
<reference evidence="1" key="4">
    <citation type="submission" date="2025-09" db="UniProtKB">
        <authorList>
            <consortium name="Ensembl"/>
        </authorList>
    </citation>
    <scope>IDENTIFICATION</scope>
</reference>
<sequence length="102" mass="12012">MMKFRLSPGYLSNFTNPNRPIPSNTLHIRYNNSLLISNTYLPRCKLWMNYPLSTCKRSINILHLLVYPCGPRYQINRLVDKNILSKMSLLKKKIRNEDLTLS</sequence>
<proteinExistence type="predicted"/>
<keyword evidence="2" id="KW-1185">Reference proteome</keyword>
<evidence type="ECO:0000313" key="1">
    <source>
        <dbReference type="Ensembl" id="ENSSSCP00000062948.1"/>
    </source>
</evidence>